<dbReference type="GO" id="GO:0016887">
    <property type="term" value="F:ATP hydrolysis activity"/>
    <property type="evidence" value="ECO:0007669"/>
    <property type="project" value="InterPro"/>
</dbReference>
<dbReference type="Proteomes" id="UP000655940">
    <property type="component" value="Unassembled WGS sequence"/>
</dbReference>
<dbReference type="Pfam" id="PF13476">
    <property type="entry name" value="AAA_23"/>
    <property type="match status" value="1"/>
</dbReference>
<protein>
    <submittedName>
        <fullName evidence="3">AAA family ATPase</fullName>
    </submittedName>
</protein>
<dbReference type="AlphaFoldDB" id="A0AAP1W688"/>
<feature type="domain" description="ATPase AAA-type core" evidence="1">
    <location>
        <begin position="235"/>
        <end position="353"/>
    </location>
</feature>
<dbReference type="SUPFAM" id="SSF52540">
    <property type="entry name" value="P-loop containing nucleoside triphosphate hydrolases"/>
    <property type="match status" value="1"/>
</dbReference>
<reference evidence="3" key="1">
    <citation type="submission" date="2020-09" db="EMBL/GenBank/DDBJ databases">
        <title>Distribution of Beta-Lactamase Producing Gram-Negative Bacterial Isolates in Isabela River of Santo Domingo, Dominican Republic.</title>
        <authorList>
            <person name="Calderon V."/>
            <person name="Bonnelly R."/>
            <person name="Del Rosario C."/>
            <person name="Duarte A."/>
            <person name="Barauna R."/>
            <person name="Juca Ramos R.T."/>
            <person name="Perdomo O.P."/>
            <person name="Rodriguez De Francisco L.E."/>
            <person name="Franco De Los Santos E.F."/>
        </authorList>
    </citation>
    <scope>NUCLEOTIDE SEQUENCE</scope>
    <source>
        <strain evidence="3">INTEC_BI15</strain>
    </source>
</reference>
<accession>A0AAP1W688</accession>
<feature type="domain" description="Rad50/SbcC-type AAA" evidence="2">
    <location>
        <begin position="5"/>
        <end position="200"/>
    </location>
</feature>
<comment type="caution">
    <text evidence="3">The sequence shown here is derived from an EMBL/GenBank/DDBJ whole genome shotgun (WGS) entry which is preliminary data.</text>
</comment>
<dbReference type="InterPro" id="IPR038729">
    <property type="entry name" value="Rad50/SbcC_AAA"/>
</dbReference>
<dbReference type="GO" id="GO:0006302">
    <property type="term" value="P:double-strand break repair"/>
    <property type="evidence" value="ECO:0007669"/>
    <property type="project" value="InterPro"/>
</dbReference>
<sequence length="458" mass="52397">MLLQKVTLLNFRCYERLEISFKERTTVLVAINGQGKTTILDSIRIALWPYVSQFDLAKTAFADPANTITIDDIRIIKKVDGDQLEMARQLPSSVSATCSFDDRIFCWARIRDSEAKSSRTKDDSGTKKLKDYAKKIQERIRNLDQSTLDLPVFGYYGTGRLWKEKRLTESKKNTRDEVNAKIRTFAYQDCLDPASSFKQFEDWFIAEYKHDFAKKIIALEKGVTTFPAANDTILAVKGAVDIILETVGWKNLAYSQQYESLILEHEQYGVMKMSQLSDGIKNMIGMIADIAYRCVLLNGHLGKDAARLSTGLVMIDEIDMHLHPQWQQDVISSLEKAFENIQFIVTTHSPQVLTTVNSTSICILEDGHMYGAPAGSQGAESARLLKRIFGVDTRPENLKITKELRVYEQMVYDDRWNEQEALELRERLNEAFGNEEPLLTKLDLYIDNRKWELGIEEN</sequence>
<dbReference type="RefSeq" id="WP_190595788.1">
    <property type="nucleotide sequence ID" value="NZ_JACXKJ010000002.1"/>
</dbReference>
<dbReference type="Pfam" id="PF13304">
    <property type="entry name" value="AAA_21"/>
    <property type="match status" value="1"/>
</dbReference>
<dbReference type="InterPro" id="IPR027417">
    <property type="entry name" value="P-loop_NTPase"/>
</dbReference>
<organism evidence="3 4">
    <name type="scientific">Acinetobacter baumannii</name>
    <dbReference type="NCBI Taxonomy" id="470"/>
    <lineage>
        <taxon>Bacteria</taxon>
        <taxon>Pseudomonadati</taxon>
        <taxon>Pseudomonadota</taxon>
        <taxon>Gammaproteobacteria</taxon>
        <taxon>Moraxellales</taxon>
        <taxon>Moraxellaceae</taxon>
        <taxon>Acinetobacter</taxon>
        <taxon>Acinetobacter calcoaceticus/baumannii complex</taxon>
    </lineage>
</organism>
<gene>
    <name evidence="3" type="ORF">IHV20_04360</name>
</gene>
<evidence type="ECO:0000259" key="2">
    <source>
        <dbReference type="Pfam" id="PF13476"/>
    </source>
</evidence>
<dbReference type="GO" id="GO:0000731">
    <property type="term" value="P:DNA synthesis involved in DNA repair"/>
    <property type="evidence" value="ECO:0007669"/>
    <property type="project" value="TreeGrafter"/>
</dbReference>
<dbReference type="PANTHER" id="PTHR32182:SF23">
    <property type="entry name" value="ATP BINDING PROTEIN"/>
    <property type="match status" value="1"/>
</dbReference>
<name>A0AAP1W688_ACIBA</name>
<evidence type="ECO:0000313" key="4">
    <source>
        <dbReference type="Proteomes" id="UP000655940"/>
    </source>
</evidence>
<dbReference type="InterPro" id="IPR003959">
    <property type="entry name" value="ATPase_AAA_core"/>
</dbReference>
<dbReference type="PANTHER" id="PTHR32182">
    <property type="entry name" value="DNA REPLICATION AND REPAIR PROTEIN RECF"/>
    <property type="match status" value="1"/>
</dbReference>
<evidence type="ECO:0000259" key="1">
    <source>
        <dbReference type="Pfam" id="PF13304"/>
    </source>
</evidence>
<dbReference type="EMBL" id="JACZEI010000003">
    <property type="protein sequence ID" value="MBE0329391.1"/>
    <property type="molecule type" value="Genomic_DNA"/>
</dbReference>
<proteinExistence type="predicted"/>
<dbReference type="Gene3D" id="3.40.50.300">
    <property type="entry name" value="P-loop containing nucleotide triphosphate hydrolases"/>
    <property type="match status" value="1"/>
</dbReference>
<evidence type="ECO:0000313" key="3">
    <source>
        <dbReference type="EMBL" id="MBE0329391.1"/>
    </source>
</evidence>